<accession>M7TCZ9</accession>
<dbReference type="OrthoDB" id="4630416at2759"/>
<dbReference type="eggNOG" id="ENOG502SITF">
    <property type="taxonomic scope" value="Eukaryota"/>
</dbReference>
<protein>
    <submittedName>
        <fullName evidence="2">Putative at hook motif family protein</fullName>
    </submittedName>
</protein>
<organism evidence="2 3">
    <name type="scientific">Eutypa lata (strain UCR-EL1)</name>
    <name type="common">Grapevine dieback disease fungus</name>
    <name type="synonym">Eutypa armeniacae</name>
    <dbReference type="NCBI Taxonomy" id="1287681"/>
    <lineage>
        <taxon>Eukaryota</taxon>
        <taxon>Fungi</taxon>
        <taxon>Dikarya</taxon>
        <taxon>Ascomycota</taxon>
        <taxon>Pezizomycotina</taxon>
        <taxon>Sordariomycetes</taxon>
        <taxon>Xylariomycetidae</taxon>
        <taxon>Xylariales</taxon>
        <taxon>Diatrypaceae</taxon>
        <taxon>Eutypa</taxon>
    </lineage>
</organism>
<dbReference type="Proteomes" id="UP000012174">
    <property type="component" value="Unassembled WGS sequence"/>
</dbReference>
<feature type="region of interest" description="Disordered" evidence="1">
    <location>
        <begin position="257"/>
        <end position="286"/>
    </location>
</feature>
<reference evidence="3" key="1">
    <citation type="journal article" date="2013" name="Genome Announc.">
        <title>Draft genome sequence of the grapevine dieback fungus Eutypa lata UCR-EL1.</title>
        <authorList>
            <person name="Blanco-Ulate B."/>
            <person name="Rolshausen P.E."/>
            <person name="Cantu D."/>
        </authorList>
    </citation>
    <scope>NUCLEOTIDE SEQUENCE [LARGE SCALE GENOMIC DNA]</scope>
    <source>
        <strain evidence="3">UCR-EL1</strain>
    </source>
</reference>
<proteinExistence type="predicted"/>
<name>M7TCZ9_EUTLA</name>
<sequence length="374" mass="42177">MPRPTTRRSSARISTALNQGHPGNAEALVQHFNGLGIPEAEVNFDVDLFMQKYFVNAANGRPDRPKSSEETICLAGSGLLPQQETKLREAASRVKGLVLREATEGQYRALFLGWSDSVVGARIMLWKSQKQQGVERQGEAQEAESPQTGEADENIKHTAYMQLLAAEGLPRESSSIIGSYVIRCPSIEDQWDDDDGEEMALDVKKTTRDGVYEAGFRFRVLEGVMLLSTDKKLLVKHRNDVDRTRSRENAWDWNYLRDENSGEDDGSETATSSSKKRKRSSVAATDTPNPRRFWLMWNGRETGEGHLQADYDMNHTGCIEFADDTFTTFRAEMNLEFVGGDDLFRGFKVADTPSRKRNTAWKKFHAATYKYITI</sequence>
<evidence type="ECO:0000256" key="1">
    <source>
        <dbReference type="SAM" id="MobiDB-lite"/>
    </source>
</evidence>
<feature type="region of interest" description="Disordered" evidence="1">
    <location>
        <begin position="134"/>
        <end position="153"/>
    </location>
</feature>
<keyword evidence="3" id="KW-1185">Reference proteome</keyword>
<gene>
    <name evidence="2" type="ORF">UCREL1_8498</name>
</gene>
<dbReference type="AlphaFoldDB" id="M7TCZ9"/>
<dbReference type="EMBL" id="KB707048">
    <property type="protein sequence ID" value="EMR64550.1"/>
    <property type="molecule type" value="Genomic_DNA"/>
</dbReference>
<evidence type="ECO:0000313" key="2">
    <source>
        <dbReference type="EMBL" id="EMR64550.1"/>
    </source>
</evidence>
<dbReference type="HOGENOM" id="CLU_739739_0_0_1"/>
<evidence type="ECO:0000313" key="3">
    <source>
        <dbReference type="Proteomes" id="UP000012174"/>
    </source>
</evidence>
<dbReference type="KEGG" id="ela:UCREL1_8498"/>